<name>A0A0D3FGI9_9ORYZ</name>
<dbReference type="AlphaFoldDB" id="A0A0D3FGI9"/>
<organism evidence="2">
    <name type="scientific">Oryza barthii</name>
    <dbReference type="NCBI Taxonomy" id="65489"/>
    <lineage>
        <taxon>Eukaryota</taxon>
        <taxon>Viridiplantae</taxon>
        <taxon>Streptophyta</taxon>
        <taxon>Embryophyta</taxon>
        <taxon>Tracheophyta</taxon>
        <taxon>Spermatophyta</taxon>
        <taxon>Magnoliopsida</taxon>
        <taxon>Liliopsida</taxon>
        <taxon>Poales</taxon>
        <taxon>Poaceae</taxon>
        <taxon>BOP clade</taxon>
        <taxon>Oryzoideae</taxon>
        <taxon>Oryzeae</taxon>
        <taxon>Oryzinae</taxon>
        <taxon>Oryza</taxon>
    </lineage>
</organism>
<evidence type="ECO:0000256" key="1">
    <source>
        <dbReference type="SAM" id="MobiDB-lite"/>
    </source>
</evidence>
<dbReference type="Gramene" id="OBART03G11480.1">
    <property type="protein sequence ID" value="OBART03G11480.1"/>
    <property type="gene ID" value="OBART03G11480"/>
</dbReference>
<reference evidence="2" key="2">
    <citation type="submission" date="2015-03" db="UniProtKB">
        <authorList>
            <consortium name="EnsemblPlants"/>
        </authorList>
    </citation>
    <scope>IDENTIFICATION</scope>
</reference>
<keyword evidence="3" id="KW-1185">Reference proteome</keyword>
<evidence type="ECO:0000313" key="3">
    <source>
        <dbReference type="Proteomes" id="UP000026960"/>
    </source>
</evidence>
<dbReference type="EnsemblPlants" id="OBART03G11480.1">
    <property type="protein sequence ID" value="OBART03G11480.1"/>
    <property type="gene ID" value="OBART03G11480"/>
</dbReference>
<dbReference type="Proteomes" id="UP000026960">
    <property type="component" value="Chromosome 3"/>
</dbReference>
<protein>
    <submittedName>
        <fullName evidence="2">Uncharacterized protein</fullName>
    </submittedName>
</protein>
<feature type="region of interest" description="Disordered" evidence="1">
    <location>
        <begin position="1"/>
        <end position="32"/>
    </location>
</feature>
<evidence type="ECO:0000313" key="2">
    <source>
        <dbReference type="EnsemblPlants" id="OBART03G11480.1"/>
    </source>
</evidence>
<accession>A0A0D3FGI9</accession>
<dbReference type="PaxDb" id="65489-OBART03G11480.1"/>
<sequence>MSGRERESSRSGWRMLMDEAEESERPSMPIRRRRPVALEAPLTQQQGRGAAKQTNTSIFCTLYPHSCAPGKNFPVGHPSQIVLVQCQRMHVPCCVTTPGLHQPCTHVFSAHFVLTCVHQGRISRSVTHPEIAPGQAPPGQDVTGCVQVERLSIGDIQRLEWKALEAKIQREIHVAPWCLR</sequence>
<reference evidence="2" key="1">
    <citation type="journal article" date="2009" name="Rice">
        <title>De Novo Next Generation Sequencing of Plant Genomes.</title>
        <authorList>
            <person name="Rounsley S."/>
            <person name="Marri P.R."/>
            <person name="Yu Y."/>
            <person name="He R."/>
            <person name="Sisneros N."/>
            <person name="Goicoechea J.L."/>
            <person name="Lee S.J."/>
            <person name="Angelova A."/>
            <person name="Kudrna D."/>
            <person name="Luo M."/>
            <person name="Affourtit J."/>
            <person name="Desany B."/>
            <person name="Knight J."/>
            <person name="Niazi F."/>
            <person name="Egholm M."/>
            <person name="Wing R.A."/>
        </authorList>
    </citation>
    <scope>NUCLEOTIDE SEQUENCE [LARGE SCALE GENOMIC DNA]</scope>
    <source>
        <strain evidence="2">cv. IRGC 105608</strain>
    </source>
</reference>
<proteinExistence type="predicted"/>
<dbReference type="HOGENOM" id="CLU_1279422_0_0_1"/>